<dbReference type="Proteomes" id="UP000268084">
    <property type="component" value="Chromosome"/>
</dbReference>
<gene>
    <name evidence="3" type="ORF">EH165_02095</name>
</gene>
<evidence type="ECO:0000256" key="2">
    <source>
        <dbReference type="SAM" id="SignalP"/>
    </source>
</evidence>
<dbReference type="PROSITE" id="PS51257">
    <property type="entry name" value="PROKAR_LIPOPROTEIN"/>
    <property type="match status" value="1"/>
</dbReference>
<reference evidence="3 4" key="2">
    <citation type="submission" date="2018-12" db="EMBL/GenBank/DDBJ databases">
        <title>Nakamurella antarcticus sp. nov., isolated from Antarctica South Shetland Islands soil.</title>
        <authorList>
            <person name="Peng F."/>
        </authorList>
    </citation>
    <scope>NUCLEOTIDE SEQUENCE [LARGE SCALE GENOMIC DNA]</scope>
    <source>
        <strain evidence="3 4">S14-144</strain>
    </source>
</reference>
<keyword evidence="4" id="KW-1185">Reference proteome</keyword>
<sequence length="365" mass="37072">MTNRCLYFRLCATGVSAILILAALTGCSSTHGSGEVAGSGTSSPTGRPAPHTSSPPTEPAPQPPPAVVATAPTTASSAPAVCDGAPCYAAGRSWGTLPETAAPEASGIAAASVPDVFFVVDDATGTDGIWAINSAGAVLAAIPVEGMDAVNAEALSTGPCEADSSERCLYIGDIGDNRARRESVSVYQLREPVVETQEPAPAPAAAQRWNFTYPDGAHDAETLLVAEDRSIIIVTKPDRGTKTHRVYEGAAGGGELLLVNTFEPPAPIHPAQSLLVGNVVTDGSMVAGRVLLLTYDQAIEYVAPTPGADPALFADWPHRQVPTPAQWQSEGVTYLAAAGVPACGYAVISESGGTSGAALGGVACL</sequence>
<dbReference type="KEGG" id="nak:EH165_02095"/>
<name>A0A3G8ZK22_9ACTN</name>
<evidence type="ECO:0000313" key="3">
    <source>
        <dbReference type="EMBL" id="AZI57137.1"/>
    </source>
</evidence>
<accession>A0A3G8ZK22</accession>
<feature type="compositionally biased region" description="Pro residues" evidence="1">
    <location>
        <begin position="56"/>
        <end position="66"/>
    </location>
</feature>
<feature type="signal peptide" evidence="2">
    <location>
        <begin position="1"/>
        <end position="32"/>
    </location>
</feature>
<dbReference type="AlphaFoldDB" id="A0A3G8ZK22"/>
<protein>
    <submittedName>
        <fullName evidence="3">Uncharacterized protein</fullName>
    </submittedName>
</protein>
<dbReference type="EMBL" id="CP034170">
    <property type="protein sequence ID" value="AZI57137.1"/>
    <property type="molecule type" value="Genomic_DNA"/>
</dbReference>
<proteinExistence type="predicted"/>
<reference evidence="3 4" key="1">
    <citation type="submission" date="2018-11" db="EMBL/GenBank/DDBJ databases">
        <authorList>
            <person name="Da X."/>
        </authorList>
    </citation>
    <scope>NUCLEOTIDE SEQUENCE [LARGE SCALE GENOMIC DNA]</scope>
    <source>
        <strain evidence="3 4">S14-144</strain>
    </source>
</reference>
<feature type="region of interest" description="Disordered" evidence="1">
    <location>
        <begin position="32"/>
        <end position="72"/>
    </location>
</feature>
<dbReference type="OrthoDB" id="9801244at2"/>
<keyword evidence="2" id="KW-0732">Signal</keyword>
<feature type="chain" id="PRO_5018099596" evidence="2">
    <location>
        <begin position="33"/>
        <end position="365"/>
    </location>
</feature>
<organism evidence="3 4">
    <name type="scientific">Nakamurella antarctica</name>
    <dbReference type="NCBI Taxonomy" id="1902245"/>
    <lineage>
        <taxon>Bacteria</taxon>
        <taxon>Bacillati</taxon>
        <taxon>Actinomycetota</taxon>
        <taxon>Actinomycetes</taxon>
        <taxon>Nakamurellales</taxon>
        <taxon>Nakamurellaceae</taxon>
        <taxon>Nakamurella</taxon>
    </lineage>
</organism>
<evidence type="ECO:0000313" key="4">
    <source>
        <dbReference type="Proteomes" id="UP000268084"/>
    </source>
</evidence>
<evidence type="ECO:0000256" key="1">
    <source>
        <dbReference type="SAM" id="MobiDB-lite"/>
    </source>
</evidence>